<sequence length="189" mass="20607">MKTAFTMALTMAVLFGFVAYGEAASALAGRKPLIVCFSWSGNTREAANQIRQLTGGDIFEIETVNAYPKEYRATTEQAKRELNDNARPALKVSKLPNLGSYDTVIVAHPNWWGTMPTPVMTLLEANDLSGKRVAELVTHEGSGVGRSGGDLKRLCPKSDILDPTAIRGGSVKDAQRDIENWLREIGILK</sequence>
<evidence type="ECO:0000313" key="3">
    <source>
        <dbReference type="EMBL" id="ANZ43832.1"/>
    </source>
</evidence>
<evidence type="ECO:0000313" key="4">
    <source>
        <dbReference type="Proteomes" id="UP000093044"/>
    </source>
</evidence>
<protein>
    <submittedName>
        <fullName evidence="3">Flavodoxin</fullName>
    </submittedName>
</protein>
<reference evidence="3" key="1">
    <citation type="submission" date="2016-08" db="EMBL/GenBank/DDBJ databases">
        <title>Complete genome of Cloacibacillus porcorum.</title>
        <authorList>
            <person name="Looft T."/>
            <person name="Bayles D.O."/>
            <person name="Alt D.P."/>
        </authorList>
    </citation>
    <scope>NUCLEOTIDE SEQUENCE [LARGE SCALE GENOMIC DNA]</scope>
    <source>
        <strain evidence="3">CL-84</strain>
    </source>
</reference>
<dbReference type="Gene3D" id="3.40.50.360">
    <property type="match status" value="1"/>
</dbReference>
<dbReference type="KEGG" id="cpor:BED41_01185"/>
<dbReference type="EMBL" id="CP016757">
    <property type="protein sequence ID" value="ANZ43832.1"/>
    <property type="molecule type" value="Genomic_DNA"/>
</dbReference>
<dbReference type="InterPro" id="IPR029039">
    <property type="entry name" value="Flavoprotein-like_sf"/>
</dbReference>
<dbReference type="InterPro" id="IPR008254">
    <property type="entry name" value="Flavodoxin/NO_synth"/>
</dbReference>
<evidence type="ECO:0000259" key="2">
    <source>
        <dbReference type="Pfam" id="PF12682"/>
    </source>
</evidence>
<evidence type="ECO:0000256" key="1">
    <source>
        <dbReference type="SAM" id="SignalP"/>
    </source>
</evidence>
<dbReference type="Proteomes" id="UP000093044">
    <property type="component" value="Chromosome"/>
</dbReference>
<feature type="domain" description="Flavodoxin-like" evidence="2">
    <location>
        <begin position="32"/>
        <end position="183"/>
    </location>
</feature>
<keyword evidence="4" id="KW-1185">Reference proteome</keyword>
<dbReference type="STRING" id="1197717.BED41_01185"/>
<dbReference type="SUPFAM" id="SSF52218">
    <property type="entry name" value="Flavoproteins"/>
    <property type="match status" value="1"/>
</dbReference>
<organism evidence="3 4">
    <name type="scientific">Cloacibacillus porcorum</name>
    <dbReference type="NCBI Taxonomy" id="1197717"/>
    <lineage>
        <taxon>Bacteria</taxon>
        <taxon>Thermotogati</taxon>
        <taxon>Synergistota</taxon>
        <taxon>Synergistia</taxon>
        <taxon>Synergistales</taxon>
        <taxon>Synergistaceae</taxon>
        <taxon>Cloacibacillus</taxon>
    </lineage>
</organism>
<dbReference type="OrthoDB" id="9806505at2"/>
<dbReference type="GeneID" id="83056464"/>
<accession>A0A1B2I1K5</accession>
<dbReference type="PANTHER" id="PTHR39201">
    <property type="entry name" value="EXPORTED PROTEIN-RELATED"/>
    <property type="match status" value="1"/>
</dbReference>
<keyword evidence="1" id="KW-0732">Signal</keyword>
<proteinExistence type="predicted"/>
<dbReference type="GO" id="GO:0010181">
    <property type="term" value="F:FMN binding"/>
    <property type="evidence" value="ECO:0007669"/>
    <property type="project" value="InterPro"/>
</dbReference>
<feature type="signal peptide" evidence="1">
    <location>
        <begin position="1"/>
        <end position="23"/>
    </location>
</feature>
<dbReference type="AlphaFoldDB" id="A0A1B2I1K5"/>
<name>A0A1B2I1K5_9BACT</name>
<dbReference type="Pfam" id="PF12682">
    <property type="entry name" value="Flavodoxin_4"/>
    <property type="match status" value="1"/>
</dbReference>
<gene>
    <name evidence="3" type="ORF">BED41_01185</name>
</gene>
<dbReference type="PANTHER" id="PTHR39201:SF1">
    <property type="entry name" value="FLAVODOXIN-LIKE DOMAIN-CONTAINING PROTEIN"/>
    <property type="match status" value="1"/>
</dbReference>
<dbReference type="RefSeq" id="WP_066742022.1">
    <property type="nucleotide sequence ID" value="NZ_CP016757.1"/>
</dbReference>
<feature type="chain" id="PRO_5008538821" evidence="1">
    <location>
        <begin position="24"/>
        <end position="189"/>
    </location>
</feature>